<dbReference type="OrthoDB" id="2974312at2"/>
<dbReference type="RefSeq" id="WP_038246639.1">
    <property type="nucleotide sequence ID" value="NZ_BNER01000008.1"/>
</dbReference>
<reference evidence="2" key="2">
    <citation type="submission" date="2014-05" db="EMBL/GenBank/DDBJ databases">
        <title>Draft genome sequence of Virgibacillus massiliensis Vm-5.</title>
        <authorList>
            <person name="Khelaifia S."/>
            <person name="Croce O."/>
            <person name="Lagier J.C."/>
            <person name="Raoult D."/>
        </authorList>
    </citation>
    <scope>NUCLEOTIDE SEQUENCE [LARGE SCALE GENOMIC DNA]</scope>
    <source>
        <strain evidence="2">Vm-5</strain>
    </source>
</reference>
<comment type="caution">
    <text evidence="1">The sequence shown here is derived from an EMBL/GenBank/DDBJ whole genome shotgun (WGS) entry which is preliminary data.</text>
</comment>
<evidence type="ECO:0000313" key="2">
    <source>
        <dbReference type="Proteomes" id="UP000028875"/>
    </source>
</evidence>
<proteinExistence type="predicted"/>
<keyword evidence="2" id="KW-1185">Reference proteome</keyword>
<dbReference type="EMBL" id="CCDP010000003">
    <property type="protein sequence ID" value="CDQ41804.1"/>
    <property type="molecule type" value="Genomic_DNA"/>
</dbReference>
<protein>
    <submittedName>
        <fullName evidence="1">Uncharacterized protein</fullName>
    </submittedName>
</protein>
<accession>A0A024QH14</accession>
<organism evidence="1 2">
    <name type="scientific">Virgibacillus massiliensis</name>
    <dbReference type="NCBI Taxonomy" id="1462526"/>
    <lineage>
        <taxon>Bacteria</taxon>
        <taxon>Bacillati</taxon>
        <taxon>Bacillota</taxon>
        <taxon>Bacilli</taxon>
        <taxon>Bacillales</taxon>
        <taxon>Bacillaceae</taxon>
        <taxon>Virgibacillus</taxon>
    </lineage>
</organism>
<name>A0A024QH14_9BACI</name>
<dbReference type="Proteomes" id="UP000028875">
    <property type="component" value="Unassembled WGS sequence"/>
</dbReference>
<sequence>MSSWKEKLLNMDMELENNVDNLFIQSTEAKGKDIGLINPTSGTGVLAREDGRVEAFADYGLGFRMDPKTQSFSIFAPNLKMFYQKKEEISYNQKLNFIQGEYKTVLDKLTEDGE</sequence>
<reference evidence="1 2" key="1">
    <citation type="submission" date="2014-03" db="EMBL/GenBank/DDBJ databases">
        <authorList>
            <person name="Urmite Genomes U."/>
        </authorList>
    </citation>
    <scope>NUCLEOTIDE SEQUENCE [LARGE SCALE GENOMIC DNA]</scope>
    <source>
        <strain evidence="1 2">Vm-5</strain>
    </source>
</reference>
<gene>
    <name evidence="1" type="ORF">BN990_04181</name>
</gene>
<dbReference type="STRING" id="1462526.BN990_04181"/>
<dbReference type="AlphaFoldDB" id="A0A024QH14"/>
<evidence type="ECO:0000313" key="1">
    <source>
        <dbReference type="EMBL" id="CDQ41804.1"/>
    </source>
</evidence>